<gene>
    <name evidence="5" type="primary">queA</name>
    <name evidence="7" type="ORF">DN745_09840</name>
</gene>
<dbReference type="UniPathway" id="UPA00392"/>
<evidence type="ECO:0000256" key="5">
    <source>
        <dbReference type="HAMAP-Rule" id="MF_00113"/>
    </source>
</evidence>
<evidence type="ECO:0000313" key="8">
    <source>
        <dbReference type="Proteomes" id="UP000249799"/>
    </source>
</evidence>
<comment type="pathway">
    <text evidence="5">tRNA modification; tRNA-queuosine biosynthesis.</text>
</comment>
<dbReference type="Pfam" id="PF02547">
    <property type="entry name" value="Queuosine_synth"/>
    <property type="match status" value="1"/>
</dbReference>
<dbReference type="Proteomes" id="UP000249799">
    <property type="component" value="Chromosome"/>
</dbReference>
<dbReference type="PANTHER" id="PTHR30307:SF0">
    <property type="entry name" value="S-ADENOSYLMETHIONINE:TRNA RIBOSYLTRANSFERASE-ISOMERASE"/>
    <property type="match status" value="1"/>
</dbReference>
<comment type="catalytic activity">
    <reaction evidence="5">
        <text>7-aminomethyl-7-carbaguanosine(34) in tRNA + S-adenosyl-L-methionine = epoxyqueuosine(34) in tRNA + adenine + L-methionine + 2 H(+)</text>
        <dbReference type="Rhea" id="RHEA:32155"/>
        <dbReference type="Rhea" id="RHEA-COMP:10342"/>
        <dbReference type="Rhea" id="RHEA-COMP:18582"/>
        <dbReference type="ChEBI" id="CHEBI:15378"/>
        <dbReference type="ChEBI" id="CHEBI:16708"/>
        <dbReference type="ChEBI" id="CHEBI:57844"/>
        <dbReference type="ChEBI" id="CHEBI:59789"/>
        <dbReference type="ChEBI" id="CHEBI:82833"/>
        <dbReference type="ChEBI" id="CHEBI:194443"/>
        <dbReference type="EC" id="2.4.99.17"/>
    </reaction>
</comment>
<protein>
    <recommendedName>
        <fullName evidence="5">S-adenosylmethionine:tRNA ribosyltransferase-isomerase</fullName>
        <ecNumber evidence="5">2.4.99.17</ecNumber>
    </recommendedName>
    <alternativeName>
        <fullName evidence="5">Queuosine biosynthesis protein QueA</fullName>
    </alternativeName>
</protein>
<feature type="region of interest" description="Disordered" evidence="6">
    <location>
        <begin position="1"/>
        <end position="26"/>
    </location>
</feature>
<comment type="subunit">
    <text evidence="5">Monomer.</text>
</comment>
<reference evidence="7 8" key="1">
    <citation type="submission" date="2018-06" db="EMBL/GenBank/DDBJ databases">
        <title>Lujinxingia sediminis gen. nov. sp. nov., a new facultative anaerobic member of the class Deltaproteobacteria, and proposal of Lujinxingaceae fam. nov.</title>
        <authorList>
            <person name="Guo L.-Y."/>
            <person name="Li C.-M."/>
            <person name="Wang S."/>
            <person name="Du Z.-J."/>
        </authorList>
    </citation>
    <scope>NUCLEOTIDE SEQUENCE [LARGE SCALE GENOMIC DNA]</scope>
    <source>
        <strain evidence="7 8">FA350</strain>
    </source>
</reference>
<keyword evidence="7" id="KW-0413">Isomerase</keyword>
<dbReference type="InterPro" id="IPR042119">
    <property type="entry name" value="QueA_dom2"/>
</dbReference>
<keyword evidence="3 5" id="KW-0949">S-adenosyl-L-methionine</keyword>
<sequence length="410" mass="44712">MSPKDQDLNAPKTHGDADYSARSAQESVDLDRVDAYDYELPEELIAAHPSARRSGSRLLVATRDGSSLAHRNFGDLLAYLKPGDLLVFNNTRVIPARVMTHKSSGGAVELLILDVVDPVDSELDTPSADADARSSERWTRPAGAGGKVAFRCMTRSSRRLRPGMELSADQAALPPFVVREYAAGHALVEVAWEDSAVALLEQAGQMPLPPYIVKRRKDMGEAETATAADQKRYQTVYAAKPGAVAAPTAGLHFSDALFEELDALGVQRAFVTLQVGAGTFKPISAERLSEHEMHSEEYEISAELAEAIARTRAAGGRVIAVGTTSARALEAEARRQTPFEPGLRRTDIFLFPGEPFKVCDALITNFHLPRSTLLALVAAFAGYDFMCEIYRSAVAEKYRFYSYGDSVFIR</sequence>
<dbReference type="InterPro" id="IPR003699">
    <property type="entry name" value="QueA"/>
</dbReference>
<dbReference type="NCBIfam" id="NF001140">
    <property type="entry name" value="PRK00147.1"/>
    <property type="match status" value="1"/>
</dbReference>
<dbReference type="EC" id="2.4.99.17" evidence="5"/>
<keyword evidence="4 5" id="KW-0671">Queuosine biosynthesis</keyword>
<keyword evidence="2 5" id="KW-0808">Transferase</keyword>
<comment type="subcellular location">
    <subcellularLocation>
        <location evidence="5">Cytoplasm</location>
    </subcellularLocation>
</comment>
<dbReference type="InterPro" id="IPR042118">
    <property type="entry name" value="QueA_dom1"/>
</dbReference>
<organism evidence="7 8">
    <name type="scientific">Bradymonas sediminis</name>
    <dbReference type="NCBI Taxonomy" id="1548548"/>
    <lineage>
        <taxon>Bacteria</taxon>
        <taxon>Deltaproteobacteria</taxon>
        <taxon>Bradymonadales</taxon>
        <taxon>Bradymonadaceae</taxon>
        <taxon>Bradymonas</taxon>
    </lineage>
</organism>
<name>A0A2Z4FR20_9DELT</name>
<accession>A0A2Z4FR20</accession>
<dbReference type="InterPro" id="IPR036100">
    <property type="entry name" value="QueA_sf"/>
</dbReference>
<feature type="compositionally biased region" description="Basic and acidic residues" evidence="6">
    <location>
        <begin position="1"/>
        <end position="19"/>
    </location>
</feature>
<dbReference type="Gene3D" id="3.40.1780.10">
    <property type="entry name" value="QueA-like"/>
    <property type="match status" value="1"/>
</dbReference>
<evidence type="ECO:0000256" key="1">
    <source>
        <dbReference type="ARBA" id="ARBA00022490"/>
    </source>
</evidence>
<dbReference type="GO" id="GO:0008616">
    <property type="term" value="P:tRNA queuosine(34) biosynthetic process"/>
    <property type="evidence" value="ECO:0007669"/>
    <property type="project" value="UniProtKB-UniRule"/>
</dbReference>
<evidence type="ECO:0000256" key="6">
    <source>
        <dbReference type="SAM" id="MobiDB-lite"/>
    </source>
</evidence>
<keyword evidence="7" id="KW-0328">Glycosyltransferase</keyword>
<dbReference type="HAMAP" id="MF_00113">
    <property type="entry name" value="QueA"/>
    <property type="match status" value="1"/>
</dbReference>
<dbReference type="OrthoDB" id="9805933at2"/>
<keyword evidence="8" id="KW-1185">Reference proteome</keyword>
<dbReference type="KEGG" id="bsed:DN745_09840"/>
<evidence type="ECO:0000256" key="3">
    <source>
        <dbReference type="ARBA" id="ARBA00022691"/>
    </source>
</evidence>
<evidence type="ECO:0000256" key="2">
    <source>
        <dbReference type="ARBA" id="ARBA00022679"/>
    </source>
</evidence>
<evidence type="ECO:0000313" key="7">
    <source>
        <dbReference type="EMBL" id="AWV91400.1"/>
    </source>
</evidence>
<evidence type="ECO:0000256" key="4">
    <source>
        <dbReference type="ARBA" id="ARBA00022785"/>
    </source>
</evidence>
<dbReference type="NCBIfam" id="TIGR00113">
    <property type="entry name" value="queA"/>
    <property type="match status" value="1"/>
</dbReference>
<dbReference type="EMBL" id="CP030032">
    <property type="protein sequence ID" value="AWV91400.1"/>
    <property type="molecule type" value="Genomic_DNA"/>
</dbReference>
<dbReference type="PANTHER" id="PTHR30307">
    <property type="entry name" value="S-ADENOSYLMETHIONINE:TRNA RIBOSYLTRANSFERASE-ISOMERASE"/>
    <property type="match status" value="1"/>
</dbReference>
<comment type="similarity">
    <text evidence="5">Belongs to the QueA family.</text>
</comment>
<proteinExistence type="inferred from homology"/>
<dbReference type="SUPFAM" id="SSF111337">
    <property type="entry name" value="QueA-like"/>
    <property type="match status" value="1"/>
</dbReference>
<dbReference type="Gene3D" id="2.40.10.240">
    <property type="entry name" value="QueA-like"/>
    <property type="match status" value="1"/>
</dbReference>
<dbReference type="AlphaFoldDB" id="A0A2Z4FR20"/>
<dbReference type="RefSeq" id="WP_111337617.1">
    <property type="nucleotide sequence ID" value="NZ_CP030032.1"/>
</dbReference>
<keyword evidence="1 5" id="KW-0963">Cytoplasm</keyword>
<comment type="function">
    <text evidence="5">Transfers and isomerizes the ribose moiety from AdoMet to the 7-aminomethyl group of 7-deazaguanine (preQ1-tRNA) to give epoxyqueuosine (oQ-tRNA).</text>
</comment>
<dbReference type="GO" id="GO:0051075">
    <property type="term" value="F:S-adenosylmethionine:tRNA ribosyltransferase-isomerase activity"/>
    <property type="evidence" value="ECO:0007669"/>
    <property type="project" value="UniProtKB-EC"/>
</dbReference>
<dbReference type="GO" id="GO:0005737">
    <property type="term" value="C:cytoplasm"/>
    <property type="evidence" value="ECO:0007669"/>
    <property type="project" value="UniProtKB-SubCell"/>
</dbReference>